<dbReference type="InterPro" id="IPR001370">
    <property type="entry name" value="BIR_rpt"/>
</dbReference>
<feature type="region of interest" description="Disordered" evidence="1">
    <location>
        <begin position="704"/>
        <end position="730"/>
    </location>
</feature>
<feature type="region of interest" description="Disordered" evidence="1">
    <location>
        <begin position="407"/>
        <end position="437"/>
    </location>
</feature>
<dbReference type="SMART" id="SM00238">
    <property type="entry name" value="BIR"/>
    <property type="match status" value="2"/>
</dbReference>
<dbReference type="Pfam" id="PF13920">
    <property type="entry name" value="zf-C3HC4_3"/>
    <property type="match status" value="1"/>
</dbReference>
<proteinExistence type="predicted"/>
<evidence type="ECO:0000256" key="1">
    <source>
        <dbReference type="SAM" id="MobiDB-lite"/>
    </source>
</evidence>
<feature type="region of interest" description="Disordered" evidence="1">
    <location>
        <begin position="533"/>
        <end position="596"/>
    </location>
</feature>
<dbReference type="PROSITE" id="PS50143">
    <property type="entry name" value="BIR_REPEAT_2"/>
    <property type="match status" value="2"/>
</dbReference>
<dbReference type="Pfam" id="PF00653">
    <property type="entry name" value="BIR"/>
    <property type="match status" value="2"/>
</dbReference>
<name>A0ABY7F139_MYAAR</name>
<feature type="region of interest" description="Disordered" evidence="1">
    <location>
        <begin position="465"/>
        <end position="485"/>
    </location>
</feature>
<dbReference type="SUPFAM" id="SSF57924">
    <property type="entry name" value="Inhibitor of apoptosis (IAP) repeat"/>
    <property type="match status" value="2"/>
</dbReference>
<dbReference type="PANTHER" id="PTHR10044">
    <property type="entry name" value="INHIBITOR OF APOPTOSIS"/>
    <property type="match status" value="1"/>
</dbReference>
<accession>A0ABY7F139</accession>
<feature type="compositionally biased region" description="Acidic residues" evidence="1">
    <location>
        <begin position="422"/>
        <end position="431"/>
    </location>
</feature>
<reference evidence="2" key="1">
    <citation type="submission" date="2022-11" db="EMBL/GenBank/DDBJ databases">
        <title>Centuries of genome instability and evolution in soft-shell clam transmissible cancer (bioRxiv).</title>
        <authorList>
            <person name="Hart S.F.M."/>
            <person name="Yonemitsu M.A."/>
            <person name="Giersch R.M."/>
            <person name="Beal B.F."/>
            <person name="Arriagada G."/>
            <person name="Davis B.W."/>
            <person name="Ostrander E.A."/>
            <person name="Goff S.P."/>
            <person name="Metzger M.J."/>
        </authorList>
    </citation>
    <scope>NUCLEOTIDE SEQUENCE</scope>
    <source>
        <strain evidence="2">MELC-2E11</strain>
        <tissue evidence="2">Siphon/mantle</tissue>
    </source>
</reference>
<keyword evidence="3" id="KW-1185">Reference proteome</keyword>
<dbReference type="EMBL" id="CP111020">
    <property type="protein sequence ID" value="WAR15355.1"/>
    <property type="molecule type" value="Genomic_DNA"/>
</dbReference>
<dbReference type="PANTHER" id="PTHR10044:SF139">
    <property type="entry name" value="DEATH-ASSOCIATED INHIBITOR OF APOPTOSIS 2"/>
    <property type="match status" value="1"/>
</dbReference>
<evidence type="ECO:0000313" key="3">
    <source>
        <dbReference type="Proteomes" id="UP001164746"/>
    </source>
</evidence>
<dbReference type="InterPro" id="IPR050784">
    <property type="entry name" value="IAP"/>
</dbReference>
<organism evidence="2 3">
    <name type="scientific">Mya arenaria</name>
    <name type="common">Soft-shell clam</name>
    <dbReference type="NCBI Taxonomy" id="6604"/>
    <lineage>
        <taxon>Eukaryota</taxon>
        <taxon>Metazoa</taxon>
        <taxon>Spiralia</taxon>
        <taxon>Lophotrochozoa</taxon>
        <taxon>Mollusca</taxon>
        <taxon>Bivalvia</taxon>
        <taxon>Autobranchia</taxon>
        <taxon>Heteroconchia</taxon>
        <taxon>Euheterodonta</taxon>
        <taxon>Imparidentia</taxon>
        <taxon>Neoheterodontei</taxon>
        <taxon>Myida</taxon>
        <taxon>Myoidea</taxon>
        <taxon>Myidae</taxon>
        <taxon>Mya</taxon>
    </lineage>
</organism>
<sequence>MSEARYTRITQSTTESLEVFWVEDASISDRKISFGYKLDVDNDYFHYIRLVLEVLGRSLLRKQSQKWGKTRFQFDTLVCFMCKVFINCDPFLPFQSIDEKLELVRKESSIKIEKRKRIIENAPKRLRQESVYIFLFYMVRRKLILAQYQTQKLENFRDEICTLRLRSTITKRTSAQTVMCRFSPQSNINVVTNITDVQLLCICATYIQTKLKMCANVVLLCQHILSVLMAKHFLTLSIIFISRNSALSTYSISSLRKKIWLPPDQLQYNRTYTIFPAFAPMMSIVDRLAKKEKVHPKESMRYEMMRFCTLRSYPAEGKPSVLKFAKAGFYYASNKDEVICYCCAKRISNWKPDDDPYQAHKRITPNCSFIVNNGEVNVPVSSDTGSNSNDVLQKIITDLDKNNNVWRFDTENSGSDSKNDIATDDDEENEDLNNGNPLVTENYKKETSFVPKRNYNVIDTVSRGKDSGYASLPIEPTNTSGSLDEDCFSPEPQGGFASMAPISENSRINPSIQTGITLPLKDFESQIANINTKAYQPAQEDRPRQRTSNRQSRIRTRRQRQQSSTQSESSGNTARTLRSNETVVSNVQTTVSTRTARNRIGLNTQIPKHPKYSTISSRIASFNQCPEIHVMPRTLAEAGFYYAGIGDCTRCFWCGIGLRHWTREDDPWTEHARFSLDCNHVLINKGQEFINLVKLALDLTEEKDECPQAQASEAPTENHETGRPKDDVEDLMTSDAAQSVRDMGYNDDIIRIAIRAIITSKGKEKLNGMNIMEEIFRIEDEPVNNKNDSTGASSTVQTITSRSTETCTPVQKNENTTDGNKSGQETATSIQTEESQCASAELEKKTVEHRHKRRLLNENKALKESTMCSSCSKKEVCIVFLPCGHLISCEQCGSSVRTCMTCGQRVRGTVRTYRA</sequence>
<protein>
    <submittedName>
        <fullName evidence="2">DIAP2-like protein</fullName>
    </submittedName>
</protein>
<feature type="compositionally biased region" description="Low complexity" evidence="1">
    <location>
        <begin position="561"/>
        <end position="570"/>
    </location>
</feature>
<gene>
    <name evidence="2" type="ORF">MAR_005460</name>
</gene>
<feature type="region of interest" description="Disordered" evidence="1">
    <location>
        <begin position="784"/>
        <end position="828"/>
    </location>
</feature>
<dbReference type="Gene3D" id="1.10.1170.10">
    <property type="entry name" value="Inhibitor Of Apoptosis Protein (2mihbC-IAP-1), Chain A"/>
    <property type="match status" value="2"/>
</dbReference>
<dbReference type="Proteomes" id="UP001164746">
    <property type="component" value="Chromosome 9"/>
</dbReference>
<dbReference type="CDD" id="cd00022">
    <property type="entry name" value="BIR"/>
    <property type="match status" value="2"/>
</dbReference>
<dbReference type="InterPro" id="IPR013083">
    <property type="entry name" value="Znf_RING/FYVE/PHD"/>
</dbReference>
<dbReference type="Gene3D" id="3.30.40.10">
    <property type="entry name" value="Zinc/RING finger domain, C3HC4 (zinc finger)"/>
    <property type="match status" value="1"/>
</dbReference>
<feature type="compositionally biased region" description="Low complexity" evidence="1">
    <location>
        <begin position="579"/>
        <end position="593"/>
    </location>
</feature>
<evidence type="ECO:0000313" key="2">
    <source>
        <dbReference type="EMBL" id="WAR15355.1"/>
    </source>
</evidence>
<feature type="compositionally biased region" description="Basic and acidic residues" evidence="1">
    <location>
        <begin position="716"/>
        <end position="726"/>
    </location>
</feature>